<dbReference type="Proteomes" id="UP000019140">
    <property type="component" value="Unassembled WGS sequence"/>
</dbReference>
<name>W4M448_9BACT</name>
<comment type="caution">
    <text evidence="1">The sequence shown here is derived from an EMBL/GenBank/DDBJ whole genome shotgun (WGS) entry which is preliminary data.</text>
</comment>
<keyword evidence="2" id="KW-1185">Reference proteome</keyword>
<accession>W4M448</accession>
<protein>
    <submittedName>
        <fullName evidence="1">Uncharacterized protein</fullName>
    </submittedName>
</protein>
<reference evidence="1 2" key="1">
    <citation type="journal article" date="2014" name="Nature">
        <title>An environmental bacterial taxon with a large and distinct metabolic repertoire.</title>
        <authorList>
            <person name="Wilson M.C."/>
            <person name="Mori T."/>
            <person name="Ruckert C."/>
            <person name="Uria A.R."/>
            <person name="Helf M.J."/>
            <person name="Takada K."/>
            <person name="Gernert C."/>
            <person name="Steffens U.A."/>
            <person name="Heycke N."/>
            <person name="Schmitt S."/>
            <person name="Rinke C."/>
            <person name="Helfrich E.J."/>
            <person name="Brachmann A.O."/>
            <person name="Gurgui C."/>
            <person name="Wakimoto T."/>
            <person name="Kracht M."/>
            <person name="Crusemann M."/>
            <person name="Hentschel U."/>
            <person name="Abe I."/>
            <person name="Matsunaga S."/>
            <person name="Kalinowski J."/>
            <person name="Takeyama H."/>
            <person name="Piel J."/>
        </authorList>
    </citation>
    <scope>NUCLEOTIDE SEQUENCE [LARGE SCALE GENOMIC DNA]</scope>
    <source>
        <strain evidence="2">TSY2</strain>
    </source>
</reference>
<evidence type="ECO:0000313" key="1">
    <source>
        <dbReference type="EMBL" id="ETX04397.1"/>
    </source>
</evidence>
<proteinExistence type="predicted"/>
<dbReference type="EMBL" id="AZHX01001233">
    <property type="protein sequence ID" value="ETX04397.1"/>
    <property type="molecule type" value="Genomic_DNA"/>
</dbReference>
<evidence type="ECO:0000313" key="2">
    <source>
        <dbReference type="Proteomes" id="UP000019140"/>
    </source>
</evidence>
<organism evidence="1 2">
    <name type="scientific">Candidatus Entotheonella gemina</name>
    <dbReference type="NCBI Taxonomy" id="1429439"/>
    <lineage>
        <taxon>Bacteria</taxon>
        <taxon>Pseudomonadati</taxon>
        <taxon>Nitrospinota/Tectimicrobiota group</taxon>
        <taxon>Candidatus Tectimicrobiota</taxon>
        <taxon>Candidatus Entotheonellia</taxon>
        <taxon>Candidatus Entotheonellales</taxon>
        <taxon>Candidatus Entotheonellaceae</taxon>
        <taxon>Candidatus Entotheonella</taxon>
    </lineage>
</organism>
<dbReference type="AlphaFoldDB" id="W4M448"/>
<gene>
    <name evidence="1" type="ORF">ETSY2_29030</name>
</gene>
<sequence length="65" mass="7307">MPAQITMAFYTGIVLECQHCYRICRWSDAAVRRNCPSCGLDIGNWQALTDEVNSRLAPASETSRE</sequence>
<dbReference type="HOGENOM" id="CLU_2841602_0_0_7"/>